<gene>
    <name evidence="2" type="ORF">V1478_006135</name>
</gene>
<name>A0ABD2B6Z6_VESSQ</name>
<reference evidence="2 3" key="1">
    <citation type="journal article" date="2024" name="Ann. Entomol. Soc. Am.">
        <title>Genomic analyses of the southern and eastern yellowjacket wasps (Hymenoptera: Vespidae) reveal evolutionary signatures of social life.</title>
        <authorList>
            <person name="Catto M.A."/>
            <person name="Caine P.B."/>
            <person name="Orr S.E."/>
            <person name="Hunt B.G."/>
            <person name="Goodisman M.A.D."/>
        </authorList>
    </citation>
    <scope>NUCLEOTIDE SEQUENCE [LARGE SCALE GENOMIC DNA]</scope>
    <source>
        <strain evidence="2">233</strain>
        <tissue evidence="2">Head and thorax</tissue>
    </source>
</reference>
<accession>A0ABD2B6Z6</accession>
<organism evidence="2 3">
    <name type="scientific">Vespula squamosa</name>
    <name type="common">Southern yellow jacket</name>
    <name type="synonym">Wasp</name>
    <dbReference type="NCBI Taxonomy" id="30214"/>
    <lineage>
        <taxon>Eukaryota</taxon>
        <taxon>Metazoa</taxon>
        <taxon>Ecdysozoa</taxon>
        <taxon>Arthropoda</taxon>
        <taxon>Hexapoda</taxon>
        <taxon>Insecta</taxon>
        <taxon>Pterygota</taxon>
        <taxon>Neoptera</taxon>
        <taxon>Endopterygota</taxon>
        <taxon>Hymenoptera</taxon>
        <taxon>Apocrita</taxon>
        <taxon>Aculeata</taxon>
        <taxon>Vespoidea</taxon>
        <taxon>Vespidae</taxon>
        <taxon>Vespinae</taxon>
        <taxon>Vespula</taxon>
    </lineage>
</organism>
<protein>
    <submittedName>
        <fullName evidence="2">Uncharacterized protein</fullName>
    </submittedName>
</protein>
<evidence type="ECO:0000256" key="1">
    <source>
        <dbReference type="SAM" id="SignalP"/>
    </source>
</evidence>
<evidence type="ECO:0000313" key="3">
    <source>
        <dbReference type="Proteomes" id="UP001607302"/>
    </source>
</evidence>
<proteinExistence type="predicted"/>
<dbReference type="EMBL" id="JAUDFV010000132">
    <property type="protein sequence ID" value="KAL2728503.1"/>
    <property type="molecule type" value="Genomic_DNA"/>
</dbReference>
<keyword evidence="3" id="KW-1185">Reference proteome</keyword>
<dbReference type="AlphaFoldDB" id="A0ABD2B6Z6"/>
<keyword evidence="1" id="KW-0732">Signal</keyword>
<feature type="chain" id="PRO_5044805659" evidence="1">
    <location>
        <begin position="20"/>
        <end position="790"/>
    </location>
</feature>
<evidence type="ECO:0000313" key="2">
    <source>
        <dbReference type="EMBL" id="KAL2728503.1"/>
    </source>
</evidence>
<sequence length="790" mass="91473">MLMYKIWFLLCFGYYVVYSQVTIPEALKECYINRTKNEILLPLNIRTFIDILRKAEIETFTTMDMRTFSSSLLHRYKKHLYIRFKFDGVEYIEGLDEIEGILPFIGSGTQRTKNRIIEELVPGDADAFPSKILSQLERCTLHFAISNTINEYKSKNTNSMCQEIGNREKLTGRTISINAIDCPREYGVILTPYGTISPGAIIGAIAASLQHQNVILNQLLASSAITFTNEQSLNYNEDEIDLIIPKDQMIIERSMWQQSINKSEMSIDNVWLTTIAGDLGEMVIYQGPLVETRMTLGVTGFWNSTIYPNIYYLTKNPDSYDATRAEIVGDIDGLILAHNLQTWTKDFHSLRLSQIFDMYYSDQGINFDSNIKACNRKIAFTQVTSKTILREQTHAVSYLLAYRNSIAYISDEALKRLVNYAVDTFTNYTEKHLLTESHCHNKNIQLQAEVIIVFDGAWTPDYTKDFISVLLEDLDVSIYGSKMGILHGSTGNWLLNVTNSPSFAYETIYNFTKVSWPSQLNYAKTLQTIFTYLNTTFQENQKNHIIGNLGQVIILLVPLTYMTDTELKSALMLLQQIKLYYPDIHFLYYTSEYNAYLFQPFIISKEDHLIKTLQIDDIITHFNTVSWLLRPLPNINNEINTGSYKNQMENYVAPSQSTLYKLHAHWRKNTKKTIVTFHNVGYGEIKVCSWIQFNDTEKKYNEYCKDVNGHKDIILTDYTFCPDKKICPHIYYRVQNVTSLHKCTELECKTPDHVRYIVRIENTYYKNGVNRDILSTILLKLIFLLFIIFK</sequence>
<dbReference type="Proteomes" id="UP001607302">
    <property type="component" value="Unassembled WGS sequence"/>
</dbReference>
<feature type="signal peptide" evidence="1">
    <location>
        <begin position="1"/>
        <end position="19"/>
    </location>
</feature>
<comment type="caution">
    <text evidence="2">The sequence shown here is derived from an EMBL/GenBank/DDBJ whole genome shotgun (WGS) entry which is preliminary data.</text>
</comment>